<dbReference type="InterPro" id="IPR001466">
    <property type="entry name" value="Beta-lactam-related"/>
</dbReference>
<accession>E3J0E6</accession>
<gene>
    <name evidence="2" type="ordered locus">FraEuI1c_3568</name>
</gene>
<dbReference type="Pfam" id="PF00144">
    <property type="entry name" value="Beta-lactamase"/>
    <property type="match status" value="1"/>
</dbReference>
<sequence>MTSPGSASTDGAVARGTVAPGFEPVRAAFERVLAEAAGTGAAVAVWHDGAWVADLWGGRADAAGTTGWDRDSLVMPYSVTKPFAAVCALLLVERGQLDLDARVSRYWPGFAAPATVRHVLAHQAGLVALAQPLSTAALFDWELICAELAATTPLWTPGTAHGESALFYGHLVGELVRRVDGRRFGEFLRAQVCGPLGLDFSVGLRPAEQRRCVELTGLDAAFRERIAAGRPELYRRAVGNPPGIQDGAVVNSAPLRAAEIPAVNGHGTARAVAGLYAALLSGRLLGPGLLAEASGAQCSGVDRVMGGTNAWGLGFGVDDDGFGMGGLGGSLGWASREGRYAYAFLTGSMGDHERSTAVENTLRDCLGLAPLPQ</sequence>
<organism evidence="2 3">
    <name type="scientific">Pseudofrankia inefficax (strain DSM 45817 / CECT 9037 / DDB 130130 / EuI1c)</name>
    <name type="common">Frankia inefficax</name>
    <dbReference type="NCBI Taxonomy" id="298654"/>
    <lineage>
        <taxon>Bacteria</taxon>
        <taxon>Bacillati</taxon>
        <taxon>Actinomycetota</taxon>
        <taxon>Actinomycetes</taxon>
        <taxon>Frankiales</taxon>
        <taxon>Frankiaceae</taxon>
        <taxon>Pseudofrankia</taxon>
    </lineage>
</organism>
<dbReference type="EMBL" id="CP002299">
    <property type="protein sequence ID" value="ADP81575.1"/>
    <property type="molecule type" value="Genomic_DNA"/>
</dbReference>
<dbReference type="Proteomes" id="UP000002484">
    <property type="component" value="Chromosome"/>
</dbReference>
<dbReference type="KEGG" id="fri:FraEuI1c_3568"/>
<dbReference type="RefSeq" id="WP_013424693.1">
    <property type="nucleotide sequence ID" value="NC_014666.1"/>
</dbReference>
<dbReference type="InterPro" id="IPR052907">
    <property type="entry name" value="Beta-lactamase/esterase"/>
</dbReference>
<dbReference type="InterPro" id="IPR012338">
    <property type="entry name" value="Beta-lactam/transpept-like"/>
</dbReference>
<dbReference type="AlphaFoldDB" id="E3J0E6"/>
<name>E3J0E6_PSEI1</name>
<dbReference type="PANTHER" id="PTHR43319">
    <property type="entry name" value="BETA-LACTAMASE-RELATED"/>
    <property type="match status" value="1"/>
</dbReference>
<dbReference type="HOGENOM" id="CLU_035614_3_0_11"/>
<dbReference type="OrthoDB" id="9809635at2"/>
<dbReference type="InParanoid" id="E3J0E6"/>
<evidence type="ECO:0000313" key="3">
    <source>
        <dbReference type="Proteomes" id="UP000002484"/>
    </source>
</evidence>
<protein>
    <submittedName>
        <fullName evidence="2">Beta-lactamase</fullName>
    </submittedName>
</protein>
<keyword evidence="3" id="KW-1185">Reference proteome</keyword>
<dbReference type="PANTHER" id="PTHR43319:SF3">
    <property type="entry name" value="BETA-LACTAMASE-RELATED DOMAIN-CONTAINING PROTEIN"/>
    <property type="match status" value="1"/>
</dbReference>
<dbReference type="STRING" id="298654.FraEuI1c_3568"/>
<evidence type="ECO:0000313" key="2">
    <source>
        <dbReference type="EMBL" id="ADP81575.1"/>
    </source>
</evidence>
<proteinExistence type="predicted"/>
<dbReference type="Gene3D" id="3.40.710.10">
    <property type="entry name" value="DD-peptidase/beta-lactamase superfamily"/>
    <property type="match status" value="1"/>
</dbReference>
<evidence type="ECO:0000259" key="1">
    <source>
        <dbReference type="Pfam" id="PF00144"/>
    </source>
</evidence>
<dbReference type="eggNOG" id="COG1680">
    <property type="taxonomic scope" value="Bacteria"/>
</dbReference>
<reference evidence="2 3" key="1">
    <citation type="submission" date="2010-10" db="EMBL/GenBank/DDBJ databases">
        <title>Complete sequence of Frankia sp. EuI1c.</title>
        <authorList>
            <consortium name="US DOE Joint Genome Institute"/>
            <person name="Lucas S."/>
            <person name="Copeland A."/>
            <person name="Lapidus A."/>
            <person name="Cheng J.-F."/>
            <person name="Bruce D."/>
            <person name="Goodwin L."/>
            <person name="Pitluck S."/>
            <person name="Chertkov O."/>
            <person name="Detter J.C."/>
            <person name="Han C."/>
            <person name="Tapia R."/>
            <person name="Land M."/>
            <person name="Hauser L."/>
            <person name="Jeffries C."/>
            <person name="Kyrpides N."/>
            <person name="Ivanova N."/>
            <person name="Mikhailova N."/>
            <person name="Beauchemin N."/>
            <person name="Sen A."/>
            <person name="Sur S.A."/>
            <person name="Gtari M."/>
            <person name="Wall L."/>
            <person name="Tisa L."/>
            <person name="Woyke T."/>
        </authorList>
    </citation>
    <scope>NUCLEOTIDE SEQUENCE [LARGE SCALE GENOMIC DNA]</scope>
    <source>
        <strain evidence="3">DSM 45817 / CECT 9037 / EuI1c</strain>
    </source>
</reference>
<dbReference type="SUPFAM" id="SSF56601">
    <property type="entry name" value="beta-lactamase/transpeptidase-like"/>
    <property type="match status" value="1"/>
</dbReference>
<feature type="domain" description="Beta-lactamase-related" evidence="1">
    <location>
        <begin position="26"/>
        <end position="353"/>
    </location>
</feature>